<dbReference type="EMBL" id="CAJNOC010000055">
    <property type="protein sequence ID" value="CAF0710298.1"/>
    <property type="molecule type" value="Genomic_DNA"/>
</dbReference>
<reference evidence="2" key="1">
    <citation type="submission" date="2021-02" db="EMBL/GenBank/DDBJ databases">
        <authorList>
            <person name="Nowell W R."/>
        </authorList>
    </citation>
    <scope>NUCLEOTIDE SEQUENCE</scope>
    <source>
        <strain evidence="2">Ploen Becks lab</strain>
    </source>
</reference>
<feature type="signal peptide" evidence="1">
    <location>
        <begin position="1"/>
        <end position="22"/>
    </location>
</feature>
<sequence>MKQVILVFISIVLIGHLKCFQAAPTGELTAGGTDPEIIRNALKLEKKLDTIKNERLQRLNNKINEIKSRKDFEQNQKIKNAVSYIEMFVDVIKEDAQIRPKYVHYAHKLENTTVLPDIAQTQPVKIEEISNTNEIISNEESNNPEIIAVNDSNEILEQNILENSLNQEDVNEQRLNYDNQIPLIESQNVNDDTKNSEPILTESPILNIQTDNFQI</sequence>
<name>A0A813M8K3_9BILA</name>
<evidence type="ECO:0000313" key="3">
    <source>
        <dbReference type="Proteomes" id="UP000663879"/>
    </source>
</evidence>
<evidence type="ECO:0000313" key="2">
    <source>
        <dbReference type="EMBL" id="CAF0710298.1"/>
    </source>
</evidence>
<proteinExistence type="predicted"/>
<accession>A0A813M8K3</accession>
<protein>
    <submittedName>
        <fullName evidence="2">Uncharacterized protein</fullName>
    </submittedName>
</protein>
<evidence type="ECO:0000256" key="1">
    <source>
        <dbReference type="SAM" id="SignalP"/>
    </source>
</evidence>
<organism evidence="2 3">
    <name type="scientific">Brachionus calyciflorus</name>
    <dbReference type="NCBI Taxonomy" id="104777"/>
    <lineage>
        <taxon>Eukaryota</taxon>
        <taxon>Metazoa</taxon>
        <taxon>Spiralia</taxon>
        <taxon>Gnathifera</taxon>
        <taxon>Rotifera</taxon>
        <taxon>Eurotatoria</taxon>
        <taxon>Monogononta</taxon>
        <taxon>Pseudotrocha</taxon>
        <taxon>Ploima</taxon>
        <taxon>Brachionidae</taxon>
        <taxon>Brachionus</taxon>
    </lineage>
</organism>
<keyword evidence="1" id="KW-0732">Signal</keyword>
<gene>
    <name evidence="2" type="ORF">OXX778_LOCUS960</name>
</gene>
<keyword evidence="3" id="KW-1185">Reference proteome</keyword>
<comment type="caution">
    <text evidence="2">The sequence shown here is derived from an EMBL/GenBank/DDBJ whole genome shotgun (WGS) entry which is preliminary data.</text>
</comment>
<feature type="chain" id="PRO_5032306456" evidence="1">
    <location>
        <begin position="23"/>
        <end position="215"/>
    </location>
</feature>
<dbReference type="OrthoDB" id="10611398at2759"/>
<dbReference type="Proteomes" id="UP000663879">
    <property type="component" value="Unassembled WGS sequence"/>
</dbReference>
<dbReference type="AlphaFoldDB" id="A0A813M8K3"/>